<evidence type="ECO:0000313" key="7">
    <source>
        <dbReference type="Proteomes" id="UP000807115"/>
    </source>
</evidence>
<dbReference type="GO" id="GO:0004857">
    <property type="term" value="F:enzyme inhibitor activity"/>
    <property type="evidence" value="ECO:0007669"/>
    <property type="project" value="InterPro"/>
</dbReference>
<comment type="similarity">
    <text evidence="3">Belongs to the PMEI family.</text>
</comment>
<dbReference type="SUPFAM" id="SSF101148">
    <property type="entry name" value="Plant invertase/pectin methylesterase inhibitor"/>
    <property type="match status" value="1"/>
</dbReference>
<dbReference type="SMART" id="SM00856">
    <property type="entry name" value="PMEI"/>
    <property type="match status" value="1"/>
</dbReference>
<evidence type="ECO:0000256" key="2">
    <source>
        <dbReference type="ARBA" id="ARBA00023157"/>
    </source>
</evidence>
<dbReference type="InterPro" id="IPR035513">
    <property type="entry name" value="Invertase/methylesterase_inhib"/>
</dbReference>
<keyword evidence="2" id="KW-1015">Disulfide bond</keyword>
<feature type="domain" description="Pectinesterase inhibitor" evidence="5">
    <location>
        <begin position="27"/>
        <end position="173"/>
    </location>
</feature>
<dbReference type="CDD" id="cd15800">
    <property type="entry name" value="PMEI-like_2"/>
    <property type="match status" value="1"/>
</dbReference>
<dbReference type="NCBIfam" id="TIGR01614">
    <property type="entry name" value="PME_inhib"/>
    <property type="match status" value="1"/>
</dbReference>
<dbReference type="EMBL" id="CM027682">
    <property type="protein sequence ID" value="KAG0537102.1"/>
    <property type="molecule type" value="Genomic_DNA"/>
</dbReference>
<dbReference type="FunFam" id="1.20.140.40:FF:000003">
    <property type="entry name" value="Invertase/pectin methylesterase inhibitor family protein"/>
    <property type="match status" value="1"/>
</dbReference>
<dbReference type="KEGG" id="sbi:8072409"/>
<dbReference type="OrthoDB" id="665622at2759"/>
<dbReference type="InterPro" id="IPR006501">
    <property type="entry name" value="Pectinesterase_inhib_dom"/>
</dbReference>
<reference evidence="6" key="1">
    <citation type="journal article" date="2019" name="BMC Genomics">
        <title>A new reference genome for Sorghum bicolor reveals high levels of sequence similarity between sweet and grain genotypes: implications for the genetics of sugar metabolism.</title>
        <authorList>
            <person name="Cooper E.A."/>
            <person name="Brenton Z.W."/>
            <person name="Flinn B.S."/>
            <person name="Jenkins J."/>
            <person name="Shu S."/>
            <person name="Flowers D."/>
            <person name="Luo F."/>
            <person name="Wang Y."/>
            <person name="Xia P."/>
            <person name="Barry K."/>
            <person name="Daum C."/>
            <person name="Lipzen A."/>
            <person name="Yoshinaga Y."/>
            <person name="Schmutz J."/>
            <person name="Saski C."/>
            <person name="Vermerris W."/>
            <person name="Kresovich S."/>
        </authorList>
    </citation>
    <scope>NUCLEOTIDE SEQUENCE</scope>
</reference>
<dbReference type="OMA" id="CKRAIRF"/>
<sequence>MAGARVLLIVLAAAVALLAARPVAATGGVAGVEEVCRSTPFPDLCTRTAGKHAEKYKVVDAVTVLEMQVDAFKKRVKAARRVAKQEVKTAAPTPLVRRALNLCKSYYLDAGDNLGACKRAIGFRDAVTIRATMSMVAQDMQNCDEEFRKAGSTNPMEDHNRSLIEMSEICRTLSNMVPYEHTH</sequence>
<keyword evidence="1 4" id="KW-0732">Signal</keyword>
<evidence type="ECO:0000256" key="3">
    <source>
        <dbReference type="ARBA" id="ARBA00038471"/>
    </source>
</evidence>
<evidence type="ECO:0000259" key="5">
    <source>
        <dbReference type="SMART" id="SM00856"/>
    </source>
</evidence>
<organism evidence="6 7">
    <name type="scientific">Sorghum bicolor</name>
    <name type="common">Sorghum</name>
    <name type="synonym">Sorghum vulgare</name>
    <dbReference type="NCBI Taxonomy" id="4558"/>
    <lineage>
        <taxon>Eukaryota</taxon>
        <taxon>Viridiplantae</taxon>
        <taxon>Streptophyta</taxon>
        <taxon>Embryophyta</taxon>
        <taxon>Tracheophyta</taxon>
        <taxon>Spermatophyta</taxon>
        <taxon>Magnoliopsida</taxon>
        <taxon>Liliopsida</taxon>
        <taxon>Poales</taxon>
        <taxon>Poaceae</taxon>
        <taxon>PACMAD clade</taxon>
        <taxon>Panicoideae</taxon>
        <taxon>Andropogonodae</taxon>
        <taxon>Andropogoneae</taxon>
        <taxon>Sorghinae</taxon>
        <taxon>Sorghum</taxon>
    </lineage>
</organism>
<evidence type="ECO:0000256" key="1">
    <source>
        <dbReference type="ARBA" id="ARBA00022729"/>
    </source>
</evidence>
<dbReference type="Gene3D" id="1.20.140.40">
    <property type="entry name" value="Invertase/pectin methylesterase inhibitor family protein"/>
    <property type="match status" value="1"/>
</dbReference>
<dbReference type="Gramene" id="EES00501">
    <property type="protein sequence ID" value="EES00501"/>
    <property type="gene ID" value="SORBI_3003G114800"/>
</dbReference>
<evidence type="ECO:0000313" key="6">
    <source>
        <dbReference type="EMBL" id="KAG0537102.1"/>
    </source>
</evidence>
<evidence type="ECO:0000256" key="4">
    <source>
        <dbReference type="SAM" id="SignalP"/>
    </source>
</evidence>
<dbReference type="AlphaFoldDB" id="A0A921UM05"/>
<feature type="signal peptide" evidence="4">
    <location>
        <begin position="1"/>
        <end position="25"/>
    </location>
</feature>
<feature type="chain" id="PRO_5037112715" description="Pectinesterase inhibitor domain-containing protein" evidence="4">
    <location>
        <begin position="26"/>
        <end position="183"/>
    </location>
</feature>
<dbReference type="Proteomes" id="UP000807115">
    <property type="component" value="Chromosome 3"/>
</dbReference>
<accession>A0A921UM05</accession>
<name>A0A921UM05_SORBI</name>
<dbReference type="Pfam" id="PF04043">
    <property type="entry name" value="PMEI"/>
    <property type="match status" value="1"/>
</dbReference>
<comment type="caution">
    <text evidence="6">The sequence shown here is derived from an EMBL/GenBank/DDBJ whole genome shotgun (WGS) entry which is preliminary data.</text>
</comment>
<proteinExistence type="inferred from homology"/>
<gene>
    <name evidence="6" type="ORF">BDA96_03G119300</name>
</gene>
<protein>
    <recommendedName>
        <fullName evidence="5">Pectinesterase inhibitor domain-containing protein</fullName>
    </recommendedName>
</protein>
<reference evidence="6" key="2">
    <citation type="submission" date="2020-10" db="EMBL/GenBank/DDBJ databases">
        <authorList>
            <person name="Cooper E.A."/>
            <person name="Brenton Z.W."/>
            <person name="Flinn B.S."/>
            <person name="Jenkins J."/>
            <person name="Shu S."/>
            <person name="Flowers D."/>
            <person name="Luo F."/>
            <person name="Wang Y."/>
            <person name="Xia P."/>
            <person name="Barry K."/>
            <person name="Daum C."/>
            <person name="Lipzen A."/>
            <person name="Yoshinaga Y."/>
            <person name="Schmutz J."/>
            <person name="Saski C."/>
            <person name="Vermerris W."/>
            <person name="Kresovich S."/>
        </authorList>
    </citation>
    <scope>NUCLEOTIDE SEQUENCE</scope>
</reference>
<dbReference type="PANTHER" id="PTHR35357:SF22">
    <property type="entry name" value="PECTINESTERASE INHIBITOR DOMAIN-CONTAINING PROTEIN"/>
    <property type="match status" value="1"/>
</dbReference>
<dbReference type="PANTHER" id="PTHR35357">
    <property type="entry name" value="OS02G0537100 PROTEIN"/>
    <property type="match status" value="1"/>
</dbReference>